<dbReference type="GO" id="GO:0046685">
    <property type="term" value="P:response to arsenic-containing substance"/>
    <property type="evidence" value="ECO:0007669"/>
    <property type="project" value="UniProtKB-KW"/>
</dbReference>
<dbReference type="PANTHER" id="PTHR43428">
    <property type="entry name" value="ARSENATE REDUCTASE"/>
    <property type="match status" value="1"/>
</dbReference>
<dbReference type="SUPFAM" id="SSF46785">
    <property type="entry name" value="Winged helix' DNA-binding domain"/>
    <property type="match status" value="1"/>
</dbReference>
<evidence type="ECO:0000313" key="3">
    <source>
        <dbReference type="EMBL" id="BBZ64355.1"/>
    </source>
</evidence>
<dbReference type="InterPro" id="IPR036196">
    <property type="entry name" value="Ptyr_pPase_sf"/>
</dbReference>
<dbReference type="Proteomes" id="UP000466039">
    <property type="component" value="Chromosome"/>
</dbReference>
<name>A0AAD1J2W3_MYCMB</name>
<dbReference type="SMART" id="SM00418">
    <property type="entry name" value="HTH_ARSR"/>
    <property type="match status" value="1"/>
</dbReference>
<dbReference type="SUPFAM" id="SSF52788">
    <property type="entry name" value="Phosphotyrosine protein phosphatases I"/>
    <property type="match status" value="1"/>
</dbReference>
<dbReference type="Gene3D" id="1.10.10.10">
    <property type="entry name" value="Winged helix-like DNA-binding domain superfamily/Winged helix DNA-binding domain"/>
    <property type="match status" value="1"/>
</dbReference>
<organism evidence="3 4">
    <name type="scientific">Mycolicibacterium monacense</name>
    <name type="common">Mycobacterium monacense</name>
    <dbReference type="NCBI Taxonomy" id="85693"/>
    <lineage>
        <taxon>Bacteria</taxon>
        <taxon>Bacillati</taxon>
        <taxon>Actinomycetota</taxon>
        <taxon>Actinomycetes</taxon>
        <taxon>Mycobacteriales</taxon>
        <taxon>Mycobacteriaceae</taxon>
        <taxon>Mycolicibacterium</taxon>
    </lineage>
</organism>
<accession>A0AAD1J2W3</accession>
<dbReference type="Pfam" id="PF01451">
    <property type="entry name" value="LMWPc"/>
    <property type="match status" value="1"/>
</dbReference>
<proteinExistence type="predicted"/>
<keyword evidence="4" id="KW-1185">Reference proteome</keyword>
<keyword evidence="1" id="KW-0059">Arsenical resistance</keyword>
<dbReference type="RefSeq" id="WP_083044844.1">
    <property type="nucleotide sequence ID" value="NZ_AP022617.1"/>
</dbReference>
<dbReference type="EMBL" id="AP022617">
    <property type="protein sequence ID" value="BBZ64355.1"/>
    <property type="molecule type" value="Genomic_DNA"/>
</dbReference>
<dbReference type="InterPro" id="IPR001845">
    <property type="entry name" value="HTH_ArsR_DNA-bd_dom"/>
</dbReference>
<sequence length="228" mass="25034">MVIEQDAVRRRAAVHAALADPGRLTIVDRLRLGDASPSELQVALDMPSNLLAHHLKALEGAGLIRRVKSEADRRRTYLKLDHDALAAMVPATTRTADRVVFVCTRNSARSQMAAAIWNGRSRIPAASAGTHPADSIHPGALAAARRHRVPIEPQTPRRLDDVLADGDLLIAVCDNAHEELPPELDRIHWSVADPARSPQRDAFDTALRELTDRVQHFLTAALTPIRQE</sequence>
<dbReference type="AlphaFoldDB" id="A0AAD1J2W3"/>
<evidence type="ECO:0000313" key="4">
    <source>
        <dbReference type="Proteomes" id="UP000466039"/>
    </source>
</evidence>
<dbReference type="InterPro" id="IPR036390">
    <property type="entry name" value="WH_DNA-bd_sf"/>
</dbReference>
<dbReference type="InterPro" id="IPR036388">
    <property type="entry name" value="WH-like_DNA-bd_sf"/>
</dbReference>
<gene>
    <name evidence="3" type="ORF">MMON_56560</name>
</gene>
<protein>
    <submittedName>
        <fullName evidence="3">Regulatory protein, ArsR family</fullName>
    </submittedName>
</protein>
<evidence type="ECO:0000256" key="1">
    <source>
        <dbReference type="ARBA" id="ARBA00022849"/>
    </source>
</evidence>
<dbReference type="PROSITE" id="PS50987">
    <property type="entry name" value="HTH_ARSR_2"/>
    <property type="match status" value="1"/>
</dbReference>
<dbReference type="CDD" id="cd00090">
    <property type="entry name" value="HTH_ARSR"/>
    <property type="match status" value="1"/>
</dbReference>
<dbReference type="InterPro" id="IPR023485">
    <property type="entry name" value="Ptyr_pPase"/>
</dbReference>
<evidence type="ECO:0000259" key="2">
    <source>
        <dbReference type="PROSITE" id="PS50987"/>
    </source>
</evidence>
<dbReference type="Pfam" id="PF12840">
    <property type="entry name" value="HTH_20"/>
    <property type="match status" value="1"/>
</dbReference>
<feature type="domain" description="HTH arsR-type" evidence="2">
    <location>
        <begin position="3"/>
        <end position="100"/>
    </location>
</feature>
<reference evidence="3 4" key="1">
    <citation type="journal article" date="2019" name="Emerg. Microbes Infect.">
        <title>Comprehensive subspecies identification of 175 nontuberculous mycobacteria species based on 7547 genomic profiles.</title>
        <authorList>
            <person name="Matsumoto Y."/>
            <person name="Kinjo T."/>
            <person name="Motooka D."/>
            <person name="Nabeya D."/>
            <person name="Jung N."/>
            <person name="Uechi K."/>
            <person name="Horii T."/>
            <person name="Iida T."/>
            <person name="Fujita J."/>
            <person name="Nakamura S."/>
        </authorList>
    </citation>
    <scope>NUCLEOTIDE SEQUENCE [LARGE SCALE GENOMIC DNA]</scope>
    <source>
        <strain evidence="3 4">JCM 15658</strain>
    </source>
</reference>
<dbReference type="SMART" id="SM00226">
    <property type="entry name" value="LMWPc"/>
    <property type="match status" value="1"/>
</dbReference>
<dbReference type="PANTHER" id="PTHR43428:SF1">
    <property type="entry name" value="ARSENATE REDUCTASE"/>
    <property type="match status" value="1"/>
</dbReference>
<dbReference type="GO" id="GO:0003700">
    <property type="term" value="F:DNA-binding transcription factor activity"/>
    <property type="evidence" value="ECO:0007669"/>
    <property type="project" value="InterPro"/>
</dbReference>
<dbReference type="InterPro" id="IPR011991">
    <property type="entry name" value="ArsR-like_HTH"/>
</dbReference>
<dbReference type="Gene3D" id="3.40.50.2300">
    <property type="match status" value="1"/>
</dbReference>